<keyword evidence="6 8" id="KW-1133">Transmembrane helix</keyword>
<evidence type="ECO:0000256" key="1">
    <source>
        <dbReference type="ARBA" id="ARBA00004651"/>
    </source>
</evidence>
<evidence type="ECO:0000313" key="9">
    <source>
        <dbReference type="EMBL" id="MFD1845366.1"/>
    </source>
</evidence>
<gene>
    <name evidence="9" type="ORF">ACFSFX_02000</name>
</gene>
<name>A0ABW4Q5L4_9MICC</name>
<dbReference type="Proteomes" id="UP001597307">
    <property type="component" value="Unassembled WGS sequence"/>
</dbReference>
<keyword evidence="4" id="KW-1003">Cell membrane</keyword>
<dbReference type="Pfam" id="PF01594">
    <property type="entry name" value="AI-2E_transport"/>
    <property type="match status" value="1"/>
</dbReference>
<feature type="transmembrane region" description="Helical" evidence="8">
    <location>
        <begin position="212"/>
        <end position="233"/>
    </location>
</feature>
<feature type="transmembrane region" description="Helical" evidence="8">
    <location>
        <begin position="38"/>
        <end position="56"/>
    </location>
</feature>
<feature type="transmembrane region" description="Helical" evidence="8">
    <location>
        <begin position="154"/>
        <end position="177"/>
    </location>
</feature>
<feature type="transmembrane region" description="Helical" evidence="8">
    <location>
        <begin position="309"/>
        <end position="340"/>
    </location>
</feature>
<organism evidence="9 10">
    <name type="scientific">Arthrobacter flavus</name>
    <dbReference type="NCBI Taxonomy" id="95172"/>
    <lineage>
        <taxon>Bacteria</taxon>
        <taxon>Bacillati</taxon>
        <taxon>Actinomycetota</taxon>
        <taxon>Actinomycetes</taxon>
        <taxon>Micrococcales</taxon>
        <taxon>Micrococcaceae</taxon>
        <taxon>Arthrobacter</taxon>
    </lineage>
</organism>
<comment type="caution">
    <text evidence="9">The sequence shown here is derived from an EMBL/GenBank/DDBJ whole genome shotgun (WGS) entry which is preliminary data.</text>
</comment>
<evidence type="ECO:0000256" key="2">
    <source>
        <dbReference type="ARBA" id="ARBA00009773"/>
    </source>
</evidence>
<protein>
    <submittedName>
        <fullName evidence="9">AI-2E family transporter</fullName>
    </submittedName>
</protein>
<comment type="subcellular location">
    <subcellularLocation>
        <location evidence="1">Cell membrane</location>
        <topology evidence="1">Multi-pass membrane protein</topology>
    </subcellularLocation>
</comment>
<evidence type="ECO:0000256" key="6">
    <source>
        <dbReference type="ARBA" id="ARBA00022989"/>
    </source>
</evidence>
<dbReference type="EMBL" id="JBHUGA010000006">
    <property type="protein sequence ID" value="MFD1845366.1"/>
    <property type="molecule type" value="Genomic_DNA"/>
</dbReference>
<accession>A0ABW4Q5L4</accession>
<reference evidence="10" key="1">
    <citation type="journal article" date="2019" name="Int. J. Syst. Evol. Microbiol.">
        <title>The Global Catalogue of Microorganisms (GCM) 10K type strain sequencing project: providing services to taxonomists for standard genome sequencing and annotation.</title>
        <authorList>
            <consortium name="The Broad Institute Genomics Platform"/>
            <consortium name="The Broad Institute Genome Sequencing Center for Infectious Disease"/>
            <person name="Wu L."/>
            <person name="Ma J."/>
        </authorList>
    </citation>
    <scope>NUCLEOTIDE SEQUENCE [LARGE SCALE GENOMIC DNA]</scope>
    <source>
        <strain evidence="10">JCM 11496</strain>
    </source>
</reference>
<proteinExistence type="inferred from homology"/>
<keyword evidence="3" id="KW-0813">Transport</keyword>
<keyword evidence="10" id="KW-1185">Reference proteome</keyword>
<dbReference type="PANTHER" id="PTHR21716">
    <property type="entry name" value="TRANSMEMBRANE PROTEIN"/>
    <property type="match status" value="1"/>
</dbReference>
<evidence type="ECO:0000256" key="4">
    <source>
        <dbReference type="ARBA" id="ARBA00022475"/>
    </source>
</evidence>
<keyword evidence="5 8" id="KW-0812">Transmembrane</keyword>
<comment type="similarity">
    <text evidence="2">Belongs to the autoinducer-2 exporter (AI-2E) (TC 2.A.86) family.</text>
</comment>
<feature type="transmembrane region" description="Helical" evidence="8">
    <location>
        <begin position="12"/>
        <end position="32"/>
    </location>
</feature>
<evidence type="ECO:0000313" key="10">
    <source>
        <dbReference type="Proteomes" id="UP001597307"/>
    </source>
</evidence>
<evidence type="ECO:0000256" key="5">
    <source>
        <dbReference type="ARBA" id="ARBA00022692"/>
    </source>
</evidence>
<feature type="transmembrane region" description="Helical" evidence="8">
    <location>
        <begin position="266"/>
        <end position="289"/>
    </location>
</feature>
<dbReference type="InterPro" id="IPR002549">
    <property type="entry name" value="AI-2E-like"/>
</dbReference>
<feature type="transmembrane region" description="Helical" evidence="8">
    <location>
        <begin position="239"/>
        <end position="259"/>
    </location>
</feature>
<feature type="transmembrane region" description="Helical" evidence="8">
    <location>
        <begin position="68"/>
        <end position="89"/>
    </location>
</feature>
<evidence type="ECO:0000256" key="8">
    <source>
        <dbReference type="SAM" id="Phobius"/>
    </source>
</evidence>
<evidence type="ECO:0000256" key="7">
    <source>
        <dbReference type="ARBA" id="ARBA00023136"/>
    </source>
</evidence>
<keyword evidence="7 8" id="KW-0472">Membrane</keyword>
<evidence type="ECO:0000256" key="3">
    <source>
        <dbReference type="ARBA" id="ARBA00022448"/>
    </source>
</evidence>
<sequence>MRSLGILGSGPFRLGFVTTLGVLLALVLGAAIASLGYALTLIFIALFVSLGLYPLILRLESTGLSRTAAVLVVMAGFLIAVVLLLRLLVPVIRDQAAELIRQVPGGLANVSNQVWFSDLNNAFDGALSPLLDALQRSATDPAVWLAISGGALNVGFTLVNGTFGLIFVVALTLYFVASLEAMKQSLYVLVPASQRERFVEIAEQIAQSVGKYLSGMFLLAVMNAAFTFILLTLCGVPHAGILAAFALPITLIPLVGSVINTIIVSIVSLFTSPGAALIVLIVMVIYLQIEAYVLTPRIVGKAISIPGSLVLIGALFGGTLLGLLGALVACPVMASILLIIKKVVVPAQEAK</sequence>
<dbReference type="PANTHER" id="PTHR21716:SF53">
    <property type="entry name" value="PERMEASE PERM-RELATED"/>
    <property type="match status" value="1"/>
</dbReference>
<dbReference type="RefSeq" id="WP_343877568.1">
    <property type="nucleotide sequence ID" value="NZ_BAAAIJ010000007.1"/>
</dbReference>